<keyword evidence="1" id="KW-0472">Membrane</keyword>
<dbReference type="OrthoDB" id="1933309at2759"/>
<dbReference type="AlphaFoldDB" id="A0A834WI00"/>
<name>A0A834WI00_9FABA</name>
<dbReference type="Proteomes" id="UP000634136">
    <property type="component" value="Unassembled WGS sequence"/>
</dbReference>
<proteinExistence type="predicted"/>
<reference evidence="2" key="1">
    <citation type="submission" date="2020-09" db="EMBL/GenBank/DDBJ databases">
        <title>Genome-Enabled Discovery of Anthraquinone Biosynthesis in Senna tora.</title>
        <authorList>
            <person name="Kang S.-H."/>
            <person name="Pandey R.P."/>
            <person name="Lee C.-M."/>
            <person name="Sim J.-S."/>
            <person name="Jeong J.-T."/>
            <person name="Choi B.-S."/>
            <person name="Jung M."/>
            <person name="Ginzburg D."/>
            <person name="Zhao K."/>
            <person name="Won S.Y."/>
            <person name="Oh T.-J."/>
            <person name="Yu Y."/>
            <person name="Kim N.-H."/>
            <person name="Lee O.R."/>
            <person name="Lee T.-H."/>
            <person name="Bashyal P."/>
            <person name="Kim T.-S."/>
            <person name="Lee W.-H."/>
            <person name="Kawkins C."/>
            <person name="Kim C.-K."/>
            <person name="Kim J.S."/>
            <person name="Ahn B.O."/>
            <person name="Rhee S.Y."/>
            <person name="Sohng J.K."/>
        </authorList>
    </citation>
    <scope>NUCLEOTIDE SEQUENCE</scope>
    <source>
        <tissue evidence="2">Leaf</tissue>
    </source>
</reference>
<comment type="caution">
    <text evidence="2">The sequence shown here is derived from an EMBL/GenBank/DDBJ whole genome shotgun (WGS) entry which is preliminary data.</text>
</comment>
<evidence type="ECO:0000256" key="1">
    <source>
        <dbReference type="SAM" id="Phobius"/>
    </source>
</evidence>
<feature type="transmembrane region" description="Helical" evidence="1">
    <location>
        <begin position="48"/>
        <end position="71"/>
    </location>
</feature>
<accession>A0A834WI00</accession>
<protein>
    <submittedName>
        <fullName evidence="2">Putative transmembrane protein</fullName>
    </submittedName>
</protein>
<evidence type="ECO:0000313" key="3">
    <source>
        <dbReference type="Proteomes" id="UP000634136"/>
    </source>
</evidence>
<keyword evidence="1" id="KW-1133">Transmembrane helix</keyword>
<gene>
    <name evidence="2" type="ORF">G2W53_023199</name>
</gene>
<evidence type="ECO:0000313" key="2">
    <source>
        <dbReference type="EMBL" id="KAF7817744.1"/>
    </source>
</evidence>
<organism evidence="2 3">
    <name type="scientific">Senna tora</name>
    <dbReference type="NCBI Taxonomy" id="362788"/>
    <lineage>
        <taxon>Eukaryota</taxon>
        <taxon>Viridiplantae</taxon>
        <taxon>Streptophyta</taxon>
        <taxon>Embryophyta</taxon>
        <taxon>Tracheophyta</taxon>
        <taxon>Spermatophyta</taxon>
        <taxon>Magnoliopsida</taxon>
        <taxon>eudicotyledons</taxon>
        <taxon>Gunneridae</taxon>
        <taxon>Pentapetalae</taxon>
        <taxon>rosids</taxon>
        <taxon>fabids</taxon>
        <taxon>Fabales</taxon>
        <taxon>Fabaceae</taxon>
        <taxon>Caesalpinioideae</taxon>
        <taxon>Cassia clade</taxon>
        <taxon>Senna</taxon>
    </lineage>
</organism>
<dbReference type="PANTHER" id="PTHR37198">
    <property type="entry name" value="NUCLEOLIN"/>
    <property type="match status" value="1"/>
</dbReference>
<dbReference type="PANTHER" id="PTHR37198:SF1">
    <property type="entry name" value="NUCLEOLIN"/>
    <property type="match status" value="1"/>
</dbReference>
<keyword evidence="1 2" id="KW-0812">Transmembrane</keyword>
<keyword evidence="3" id="KW-1185">Reference proteome</keyword>
<dbReference type="EMBL" id="JAAIUW010000008">
    <property type="protein sequence ID" value="KAF7817744.1"/>
    <property type="molecule type" value="Genomic_DNA"/>
</dbReference>
<sequence>MERSSEAQMELDGDEEWKRNEYSGGRVLKRVGKQFLVASLVASSAPLLLPPLVVVSVIGISVSVPYGLLLATHVCTHKLMSKLLPMPRNEPQAEVVDDTGNEIGELEKETKGLDFIKETKSSNDMRDIEHAEARRKSTQFEHFSAKDINEVKLKEEKIWKEINAIKLIVGYEGTGTPQASCEDELKNLYTFTGVEPPTHLNHSTDPLEINHNLHFLMSILGLKSTVP</sequence>